<feature type="region of interest" description="Disordered" evidence="1">
    <location>
        <begin position="52"/>
        <end position="76"/>
    </location>
</feature>
<keyword evidence="3" id="KW-1185">Reference proteome</keyword>
<feature type="compositionally biased region" description="Basic and acidic residues" evidence="1">
    <location>
        <begin position="60"/>
        <end position="71"/>
    </location>
</feature>
<evidence type="ECO:0000256" key="1">
    <source>
        <dbReference type="SAM" id="MobiDB-lite"/>
    </source>
</evidence>
<dbReference type="CDD" id="cd01670">
    <property type="entry name" value="Death"/>
    <property type="match status" value="1"/>
</dbReference>
<dbReference type="Gene3D" id="1.10.533.10">
    <property type="entry name" value="Death Domain, Fas"/>
    <property type="match status" value="1"/>
</dbReference>
<protein>
    <submittedName>
        <fullName evidence="4">Uncharacterized protein LOC110982100</fullName>
    </submittedName>
</protein>
<dbReference type="OMA" id="AVLMRWW"/>
<feature type="compositionally biased region" description="Polar residues" evidence="1">
    <location>
        <begin position="254"/>
        <end position="269"/>
    </location>
</feature>
<dbReference type="AlphaFoldDB" id="A0A8B7YRQ9"/>
<dbReference type="PROSITE" id="PS50017">
    <property type="entry name" value="DEATH_DOMAIN"/>
    <property type="match status" value="1"/>
</dbReference>
<dbReference type="KEGG" id="aplc:110982100"/>
<evidence type="ECO:0000313" key="4">
    <source>
        <dbReference type="RefSeq" id="XP_022095959.1"/>
    </source>
</evidence>
<organism evidence="3 4">
    <name type="scientific">Acanthaster planci</name>
    <name type="common">Crown-of-thorns starfish</name>
    <dbReference type="NCBI Taxonomy" id="133434"/>
    <lineage>
        <taxon>Eukaryota</taxon>
        <taxon>Metazoa</taxon>
        <taxon>Echinodermata</taxon>
        <taxon>Eleutherozoa</taxon>
        <taxon>Asterozoa</taxon>
        <taxon>Asteroidea</taxon>
        <taxon>Valvatacea</taxon>
        <taxon>Valvatida</taxon>
        <taxon>Acanthasteridae</taxon>
        <taxon>Acanthaster</taxon>
    </lineage>
</organism>
<evidence type="ECO:0000259" key="2">
    <source>
        <dbReference type="PROSITE" id="PS50017"/>
    </source>
</evidence>
<dbReference type="Proteomes" id="UP000694845">
    <property type="component" value="Unplaced"/>
</dbReference>
<evidence type="ECO:0000313" key="3">
    <source>
        <dbReference type="Proteomes" id="UP000694845"/>
    </source>
</evidence>
<dbReference type="InterPro" id="IPR000488">
    <property type="entry name" value="Death_dom"/>
</dbReference>
<feature type="region of interest" description="Disordered" evidence="1">
    <location>
        <begin position="1"/>
        <end position="20"/>
    </location>
</feature>
<dbReference type="OrthoDB" id="10452017at2759"/>
<dbReference type="GeneID" id="110982100"/>
<feature type="region of interest" description="Disordered" evidence="1">
    <location>
        <begin position="152"/>
        <end position="232"/>
    </location>
</feature>
<feature type="domain" description="Death" evidence="2">
    <location>
        <begin position="395"/>
        <end position="451"/>
    </location>
</feature>
<feature type="compositionally biased region" description="Polar residues" evidence="1">
    <location>
        <begin position="212"/>
        <end position="226"/>
    </location>
</feature>
<name>A0A8B7YRQ9_ACAPL</name>
<dbReference type="GO" id="GO:0007165">
    <property type="term" value="P:signal transduction"/>
    <property type="evidence" value="ECO:0007669"/>
    <property type="project" value="InterPro"/>
</dbReference>
<dbReference type="RefSeq" id="XP_022095959.1">
    <property type="nucleotide sequence ID" value="XM_022240267.1"/>
</dbReference>
<feature type="compositionally biased region" description="Polar residues" evidence="1">
    <location>
        <begin position="192"/>
        <end position="201"/>
    </location>
</feature>
<reference evidence="4" key="1">
    <citation type="submission" date="2025-08" db="UniProtKB">
        <authorList>
            <consortium name="RefSeq"/>
        </authorList>
    </citation>
    <scope>IDENTIFICATION</scope>
</reference>
<gene>
    <name evidence="4" type="primary">LOC110982100</name>
</gene>
<accession>A0A8B7YRQ9</accession>
<feature type="region of interest" description="Disordered" evidence="1">
    <location>
        <begin position="254"/>
        <end position="275"/>
    </location>
</feature>
<proteinExistence type="predicted"/>
<dbReference type="InterPro" id="IPR011029">
    <property type="entry name" value="DEATH-like_dom_sf"/>
</dbReference>
<sequence>MDEADSYSLPKSFGQVGCITSRDNGEQGIWTGKHNTEDVFQNDVMQKDHWLASSHPSAQEPREDRREHGTSLDESASLSKMICKGMNGHEGLSLTPEADNQGNGSFLSDLYRSWEPRKDINNLPLGIGCQHAMESVTDDKIDLDVIEKSPSGFTRCLQGNSNPDNMPRGGFDEPDQGQVMPAFSLTGDRSEYPQQLPNNQYYPEPGDDLPKSPSNTTVSKSSQPSSGCLKADIRDTNVASRNDDIPACRAISVATTQGQQPNSNPSTESKTSEEVAKRKMYLEETGKEDPNMNSMIKKQKMSPTVQSDVQYSHNVLSMPKEYKVSGTGNYLFDSPSNCTFHLYQNQSSHQSQKQHAFEWANLTTQTDSGHDTACQKMMPKDSLETVAKLIAQTTNWKTFARRLPMSEDGNLEMDIKTLEECEGTTSDKTTAVLMRWWSRHPEQSDATIMKARLKEGLEFCSLIRLSRTLDKYL</sequence>